<evidence type="ECO:0000313" key="9">
    <source>
        <dbReference type="EMBL" id="CAV30823.1"/>
    </source>
</evidence>
<dbReference type="Pfam" id="PF00216">
    <property type="entry name" value="Bac_DNA_binding"/>
    <property type="match status" value="1"/>
</dbReference>
<accession>C4RAH8</accession>
<dbReference type="SUPFAM" id="SSF47729">
    <property type="entry name" value="IHF-like DNA-binding proteins"/>
    <property type="match status" value="1"/>
</dbReference>
<dbReference type="Gene3D" id="4.10.520.10">
    <property type="entry name" value="IHF-like DNA-binding proteins"/>
    <property type="match status" value="1"/>
</dbReference>
<dbReference type="PANTHER" id="PTHR33175">
    <property type="entry name" value="DNA-BINDING PROTEIN HU"/>
    <property type="match status" value="1"/>
</dbReference>
<reference evidence="9" key="1">
    <citation type="journal article" date="2009" name="Environ. Microbiol.">
        <title>Comparative analysis of magnetosome gene clusters in magnetotactic bacteria provides further evidence for horizontal gene transfer.</title>
        <authorList>
            <person name="Jogler C."/>
            <person name="Kube M."/>
            <person name="Schubbe S."/>
            <person name="Ullrich S."/>
            <person name="Teeling H."/>
            <person name="Bazylinski D.A."/>
            <person name="Reinhardt R."/>
            <person name="Schuler D."/>
        </authorList>
    </citation>
    <scope>NUCLEOTIDE SEQUENCE</scope>
    <source>
        <strain evidence="9">Type strain: MV-1</strain>
    </source>
</reference>
<evidence type="ECO:0000256" key="7">
    <source>
        <dbReference type="ARBA" id="ARBA00023172"/>
    </source>
</evidence>
<evidence type="ECO:0000256" key="6">
    <source>
        <dbReference type="ARBA" id="ARBA00023163"/>
    </source>
</evidence>
<keyword evidence="6" id="KW-0804">Transcription</keyword>
<dbReference type="GO" id="GO:0009893">
    <property type="term" value="P:positive regulation of metabolic process"/>
    <property type="evidence" value="ECO:0007669"/>
    <property type="project" value="UniProtKB-ARBA"/>
</dbReference>
<evidence type="ECO:0000256" key="1">
    <source>
        <dbReference type="ARBA" id="ARBA00010529"/>
    </source>
</evidence>
<evidence type="ECO:0000256" key="3">
    <source>
        <dbReference type="ARBA" id="ARBA00022845"/>
    </source>
</evidence>
<dbReference type="GO" id="GO:0006355">
    <property type="term" value="P:regulation of DNA-templated transcription"/>
    <property type="evidence" value="ECO:0007669"/>
    <property type="project" value="InterPro"/>
</dbReference>
<keyword evidence="7" id="KW-0233">DNA recombination</keyword>
<protein>
    <recommendedName>
        <fullName evidence="2">Integration host factor subunit alpha</fullName>
    </recommendedName>
</protein>
<dbReference type="GO" id="GO:0003677">
    <property type="term" value="F:DNA binding"/>
    <property type="evidence" value="ECO:0007669"/>
    <property type="project" value="UniProtKB-KW"/>
</dbReference>
<evidence type="ECO:0000256" key="8">
    <source>
        <dbReference type="RuleBase" id="RU003939"/>
    </source>
</evidence>
<evidence type="ECO:0000256" key="4">
    <source>
        <dbReference type="ARBA" id="ARBA00023015"/>
    </source>
</evidence>
<dbReference type="PRINTS" id="PR01727">
    <property type="entry name" value="DNABINDINGHU"/>
</dbReference>
<evidence type="ECO:0000256" key="2">
    <source>
        <dbReference type="ARBA" id="ARBA00018329"/>
    </source>
</evidence>
<dbReference type="AlphaFoldDB" id="C4RAH8"/>
<keyword evidence="5" id="KW-0238">DNA-binding</keyword>
<dbReference type="InterPro" id="IPR005684">
    <property type="entry name" value="IHF_alpha"/>
</dbReference>
<dbReference type="GO" id="GO:0030527">
    <property type="term" value="F:structural constituent of chromatin"/>
    <property type="evidence" value="ECO:0007669"/>
    <property type="project" value="InterPro"/>
</dbReference>
<dbReference type="InterPro" id="IPR010992">
    <property type="entry name" value="IHF-like_DNA-bd_dom_sf"/>
</dbReference>
<dbReference type="InterPro" id="IPR020816">
    <property type="entry name" value="Histone-like_DNA-bd_CS"/>
</dbReference>
<comment type="similarity">
    <text evidence="1 8">Belongs to the bacterial histone-like protein family.</text>
</comment>
<dbReference type="GO" id="GO:0006417">
    <property type="term" value="P:regulation of translation"/>
    <property type="evidence" value="ECO:0007669"/>
    <property type="project" value="UniProtKB-KW"/>
</dbReference>
<evidence type="ECO:0000256" key="5">
    <source>
        <dbReference type="ARBA" id="ARBA00023125"/>
    </source>
</evidence>
<dbReference type="CDD" id="cd13835">
    <property type="entry name" value="IHF_A"/>
    <property type="match status" value="1"/>
</dbReference>
<sequence>MSNKCLTRLQLSEAIYKEVGLSRTESAEILQTALKIISESLVSGDYVKISSFGCFSVRAKKKRMGRNPKTGEQAIILPRNILTFRPSSTLKLRINSKRTPGASF</sequence>
<dbReference type="GO" id="GO:0005829">
    <property type="term" value="C:cytosol"/>
    <property type="evidence" value="ECO:0007669"/>
    <property type="project" value="TreeGrafter"/>
</dbReference>
<gene>
    <name evidence="9" type="ORF">mv1g00076</name>
</gene>
<name>C4RAH8_9PROT</name>
<dbReference type="PROSITE" id="PS00045">
    <property type="entry name" value="HISTONE_LIKE"/>
    <property type="match status" value="1"/>
</dbReference>
<dbReference type="GO" id="GO:0006310">
    <property type="term" value="P:DNA recombination"/>
    <property type="evidence" value="ECO:0007669"/>
    <property type="project" value="UniProtKB-KW"/>
</dbReference>
<dbReference type="SMART" id="SM00411">
    <property type="entry name" value="BHL"/>
    <property type="match status" value="1"/>
</dbReference>
<proteinExistence type="inferred from homology"/>
<dbReference type="EMBL" id="FP102531">
    <property type="protein sequence ID" value="CAV30823.1"/>
    <property type="molecule type" value="Genomic_DNA"/>
</dbReference>
<dbReference type="InterPro" id="IPR000119">
    <property type="entry name" value="Hist_DNA-bd"/>
</dbReference>
<dbReference type="NCBIfam" id="NF001401">
    <property type="entry name" value="PRK00285.1"/>
    <property type="match status" value="1"/>
</dbReference>
<keyword evidence="3" id="KW-0810">Translation regulation</keyword>
<keyword evidence="4" id="KW-0805">Transcription regulation</keyword>
<dbReference type="PANTHER" id="PTHR33175:SF2">
    <property type="entry name" value="INTEGRATION HOST FACTOR SUBUNIT ALPHA"/>
    <property type="match status" value="1"/>
</dbReference>
<organism evidence="9">
    <name type="scientific">Magnetovibrio blakemorei</name>
    <dbReference type="NCBI Taxonomy" id="28181"/>
    <lineage>
        <taxon>Bacteria</taxon>
        <taxon>Pseudomonadati</taxon>
        <taxon>Pseudomonadota</taxon>
        <taxon>Alphaproteobacteria</taxon>
        <taxon>Rhodospirillales</taxon>
        <taxon>Magnetovibrionaceae</taxon>
        <taxon>Magnetovibrio</taxon>
    </lineage>
</organism>